<evidence type="ECO:0000313" key="2">
    <source>
        <dbReference type="EMBL" id="RJE82562.1"/>
    </source>
</evidence>
<keyword evidence="1" id="KW-0812">Transmembrane</keyword>
<reference evidence="3" key="1">
    <citation type="submission" date="2018-09" db="EMBL/GenBank/DDBJ databases">
        <title>Acidovorax cavernicola nov. sp. isolated from Gruta de las Maravillas (Aracena, Spain).</title>
        <authorList>
            <person name="Jurado V."/>
            <person name="Gutierrez-Patricio S."/>
            <person name="Gonzalez-Pimentel J.L."/>
            <person name="Miller A.Z."/>
            <person name="Laiz L."/>
            <person name="Saiz-Jimenez C."/>
        </authorList>
    </citation>
    <scope>NUCLEOTIDE SEQUENCE [LARGE SCALE GENOMIC DNA]</scope>
    <source>
        <strain evidence="3">1011MAR3C25</strain>
    </source>
</reference>
<feature type="transmembrane region" description="Helical" evidence="1">
    <location>
        <begin position="34"/>
        <end position="57"/>
    </location>
</feature>
<dbReference type="RefSeq" id="WP_119751554.1">
    <property type="nucleotide sequence ID" value="NZ_QZCG01000015.1"/>
</dbReference>
<gene>
    <name evidence="2" type="ORF">D3P04_19555</name>
</gene>
<accession>A0A418SNS9</accession>
<dbReference type="EMBL" id="QZCG01000015">
    <property type="protein sequence ID" value="RJE82562.1"/>
    <property type="molecule type" value="Genomic_DNA"/>
</dbReference>
<keyword evidence="1" id="KW-1133">Transmembrane helix</keyword>
<proteinExistence type="predicted"/>
<protein>
    <submittedName>
        <fullName evidence="2">Uncharacterized protein</fullName>
    </submittedName>
</protein>
<evidence type="ECO:0000256" key="1">
    <source>
        <dbReference type="SAM" id="Phobius"/>
    </source>
</evidence>
<evidence type="ECO:0000313" key="3">
    <source>
        <dbReference type="Proteomes" id="UP000284202"/>
    </source>
</evidence>
<feature type="transmembrane region" description="Helical" evidence="1">
    <location>
        <begin position="69"/>
        <end position="91"/>
    </location>
</feature>
<name>A0A418SNS9_9RHOB</name>
<organism evidence="2 3">
    <name type="scientific">Paracoccus onubensis</name>
    <dbReference type="NCBI Taxonomy" id="1675788"/>
    <lineage>
        <taxon>Bacteria</taxon>
        <taxon>Pseudomonadati</taxon>
        <taxon>Pseudomonadota</taxon>
        <taxon>Alphaproteobacteria</taxon>
        <taxon>Rhodobacterales</taxon>
        <taxon>Paracoccaceae</taxon>
        <taxon>Paracoccus</taxon>
    </lineage>
</organism>
<dbReference type="AlphaFoldDB" id="A0A418SNS9"/>
<keyword evidence="1" id="KW-0472">Membrane</keyword>
<sequence length="111" mass="12125">MSKPGIASELSRFLSSAATFVVDKAWEISWATRIIFIVLFLDIFLLATGDGGLLSWAQGNKPNINLAGVLLFAGSLCFVVAYIFPAIVFVIKAISFRPLFFISENLGHVDK</sequence>
<keyword evidence="3" id="KW-1185">Reference proteome</keyword>
<comment type="caution">
    <text evidence="2">The sequence shown here is derived from an EMBL/GenBank/DDBJ whole genome shotgun (WGS) entry which is preliminary data.</text>
</comment>
<dbReference type="Proteomes" id="UP000284202">
    <property type="component" value="Unassembled WGS sequence"/>
</dbReference>